<dbReference type="InterPro" id="IPR016181">
    <property type="entry name" value="Acyl_CoA_acyltransferase"/>
</dbReference>
<sequence length="165" mass="18382">MRRLANPSDLSAVYALYMHERVIPFLGYDPMPLAEFGPLFEALCASGSFYVYERDGRLAGFYKTTRYPGRAQHVASLGTLAVDPHWHGQGVAREMVLGAVRDLQAMGVLRIELCAEADNPQAIRFYEKLGFVHEGTLRGFYRRAGDGHYVDERLMALLSGPLAAD</sequence>
<proteinExistence type="predicted"/>
<dbReference type="PROSITE" id="PS51186">
    <property type="entry name" value="GNAT"/>
    <property type="match status" value="1"/>
</dbReference>
<evidence type="ECO:0000259" key="3">
    <source>
        <dbReference type="PROSITE" id="PS51186"/>
    </source>
</evidence>
<dbReference type="SUPFAM" id="SSF55729">
    <property type="entry name" value="Acyl-CoA N-acyltransferases (Nat)"/>
    <property type="match status" value="1"/>
</dbReference>
<dbReference type="Pfam" id="PF00583">
    <property type="entry name" value="Acetyltransf_1"/>
    <property type="match status" value="1"/>
</dbReference>
<dbReference type="InterPro" id="IPR050832">
    <property type="entry name" value="Bact_Acetyltransf"/>
</dbReference>
<protein>
    <submittedName>
        <fullName evidence="4">RimJ/RimL family protein N-acetyltransferase</fullName>
    </submittedName>
</protein>
<dbReference type="PANTHER" id="PTHR43877:SF1">
    <property type="entry name" value="ACETYLTRANSFERASE"/>
    <property type="match status" value="1"/>
</dbReference>
<organism evidence="4 5">
    <name type="scientific">Paracidovorax wautersii</name>
    <dbReference type="NCBI Taxonomy" id="1177982"/>
    <lineage>
        <taxon>Bacteria</taxon>
        <taxon>Pseudomonadati</taxon>
        <taxon>Pseudomonadota</taxon>
        <taxon>Betaproteobacteria</taxon>
        <taxon>Burkholderiales</taxon>
        <taxon>Comamonadaceae</taxon>
        <taxon>Paracidovorax</taxon>
    </lineage>
</organism>
<evidence type="ECO:0000313" key="4">
    <source>
        <dbReference type="EMBL" id="MDR6213005.1"/>
    </source>
</evidence>
<feature type="domain" description="N-acetyltransferase" evidence="3">
    <location>
        <begin position="1"/>
        <end position="156"/>
    </location>
</feature>
<evidence type="ECO:0000313" key="5">
    <source>
        <dbReference type="Proteomes" id="UP001267710"/>
    </source>
</evidence>
<evidence type="ECO:0000256" key="2">
    <source>
        <dbReference type="ARBA" id="ARBA00023315"/>
    </source>
</evidence>
<gene>
    <name evidence="4" type="ORF">QE399_000694</name>
</gene>
<dbReference type="InterPro" id="IPR000182">
    <property type="entry name" value="GNAT_dom"/>
</dbReference>
<dbReference type="PANTHER" id="PTHR43877">
    <property type="entry name" value="AMINOALKYLPHOSPHONATE N-ACETYLTRANSFERASE-RELATED-RELATED"/>
    <property type="match status" value="1"/>
</dbReference>
<evidence type="ECO:0000256" key="1">
    <source>
        <dbReference type="ARBA" id="ARBA00022679"/>
    </source>
</evidence>
<keyword evidence="5" id="KW-1185">Reference proteome</keyword>
<keyword evidence="1" id="KW-0808">Transferase</keyword>
<reference evidence="4 5" key="1">
    <citation type="submission" date="2023-08" db="EMBL/GenBank/DDBJ databases">
        <title>Functional and genomic diversity of the sorghum phyllosphere microbiome.</title>
        <authorList>
            <person name="Shade A."/>
        </authorList>
    </citation>
    <scope>NUCLEOTIDE SEQUENCE [LARGE SCALE GENOMIC DNA]</scope>
    <source>
        <strain evidence="4 5">SORGH_AS_0335</strain>
    </source>
</reference>
<dbReference type="EMBL" id="JAVIZX010000001">
    <property type="protein sequence ID" value="MDR6213005.1"/>
    <property type="molecule type" value="Genomic_DNA"/>
</dbReference>
<dbReference type="CDD" id="cd04301">
    <property type="entry name" value="NAT_SF"/>
    <property type="match status" value="1"/>
</dbReference>
<dbReference type="Gene3D" id="3.40.630.30">
    <property type="match status" value="1"/>
</dbReference>
<dbReference type="RefSeq" id="WP_309826134.1">
    <property type="nucleotide sequence ID" value="NZ_JAVIZX010000001.1"/>
</dbReference>
<name>A0ABU1I7F6_9BURK</name>
<comment type="caution">
    <text evidence="4">The sequence shown here is derived from an EMBL/GenBank/DDBJ whole genome shotgun (WGS) entry which is preliminary data.</text>
</comment>
<keyword evidence="2" id="KW-0012">Acyltransferase</keyword>
<accession>A0ABU1I7F6</accession>
<dbReference type="Proteomes" id="UP001267710">
    <property type="component" value="Unassembled WGS sequence"/>
</dbReference>